<evidence type="ECO:0000313" key="11">
    <source>
        <dbReference type="EMBL" id="MCG4765518.1"/>
    </source>
</evidence>
<evidence type="ECO:0000256" key="3">
    <source>
        <dbReference type="ARBA" id="ARBA00022475"/>
    </source>
</evidence>
<keyword evidence="4 8" id="KW-0812">Transmembrane</keyword>
<dbReference type="AlphaFoldDB" id="A0A174GHN0"/>
<dbReference type="Proteomes" id="UP000768180">
    <property type="component" value="Unassembled WGS sequence"/>
</dbReference>
<keyword evidence="7 8" id="KW-0472">Membrane</keyword>
<evidence type="ECO:0000256" key="1">
    <source>
        <dbReference type="ARBA" id="ARBA00004651"/>
    </source>
</evidence>
<evidence type="ECO:0000256" key="8">
    <source>
        <dbReference type="SAM" id="Phobius"/>
    </source>
</evidence>
<dbReference type="InterPro" id="IPR007227">
    <property type="entry name" value="Cell_shape_determining_MreD"/>
</dbReference>
<proteinExistence type="inferred from homology"/>
<keyword evidence="5" id="KW-0133">Cell shape</keyword>
<protein>
    <submittedName>
        <fullName evidence="9">Rod shape-determining protein MreD</fullName>
    </submittedName>
</protein>
<dbReference type="OrthoDB" id="9796616at2"/>
<evidence type="ECO:0000256" key="6">
    <source>
        <dbReference type="ARBA" id="ARBA00022989"/>
    </source>
</evidence>
<evidence type="ECO:0000256" key="4">
    <source>
        <dbReference type="ARBA" id="ARBA00022692"/>
    </source>
</evidence>
<evidence type="ECO:0000313" key="14">
    <source>
        <dbReference type="Proteomes" id="UP000095709"/>
    </source>
</evidence>
<dbReference type="GO" id="GO:0008360">
    <property type="term" value="P:regulation of cell shape"/>
    <property type="evidence" value="ECO:0007669"/>
    <property type="project" value="UniProtKB-KW"/>
</dbReference>
<dbReference type="Pfam" id="PF04093">
    <property type="entry name" value="MreD"/>
    <property type="match status" value="1"/>
</dbReference>
<evidence type="ECO:0000256" key="5">
    <source>
        <dbReference type="ARBA" id="ARBA00022960"/>
    </source>
</evidence>
<dbReference type="GO" id="GO:0005886">
    <property type="term" value="C:plasma membrane"/>
    <property type="evidence" value="ECO:0007669"/>
    <property type="project" value="UniProtKB-SubCell"/>
</dbReference>
<feature type="transmembrane region" description="Helical" evidence="8">
    <location>
        <begin position="100"/>
        <end position="121"/>
    </location>
</feature>
<evidence type="ECO:0000313" key="13">
    <source>
        <dbReference type="Proteomes" id="UP000095706"/>
    </source>
</evidence>
<gene>
    <name evidence="11" type="primary">mreD</name>
    <name evidence="9" type="ORF">ERS852406_02365</name>
    <name evidence="10" type="ORF">ERS852498_01222</name>
    <name evidence="12" type="ORF">G5B05_07050</name>
    <name evidence="11" type="ORF">L0N21_08350</name>
</gene>
<evidence type="ECO:0000313" key="9">
    <source>
        <dbReference type="EMBL" id="CUO60460.1"/>
    </source>
</evidence>
<reference evidence="13 14" key="1">
    <citation type="submission" date="2015-09" db="EMBL/GenBank/DDBJ databases">
        <authorList>
            <consortium name="Pathogen Informatics"/>
        </authorList>
    </citation>
    <scope>NUCLEOTIDE SEQUENCE [LARGE SCALE GENOMIC DNA]</scope>
    <source>
        <strain evidence="9 13">2789STDY5608849</strain>
        <strain evidence="10 14">2789STDY5834885</strain>
    </source>
</reference>
<organism evidence="9 13">
    <name type="scientific">Fusicatenibacter saccharivorans</name>
    <dbReference type="NCBI Taxonomy" id="1150298"/>
    <lineage>
        <taxon>Bacteria</taxon>
        <taxon>Bacillati</taxon>
        <taxon>Bacillota</taxon>
        <taxon>Clostridia</taxon>
        <taxon>Lachnospirales</taxon>
        <taxon>Lachnospiraceae</taxon>
        <taxon>Fusicatenibacter</taxon>
    </lineage>
</organism>
<evidence type="ECO:0000313" key="10">
    <source>
        <dbReference type="EMBL" id="CUP08701.1"/>
    </source>
</evidence>
<keyword evidence="15" id="KW-1185">Reference proteome</keyword>
<dbReference type="NCBIfam" id="TIGR03426">
    <property type="entry name" value="shape_MreD"/>
    <property type="match status" value="1"/>
</dbReference>
<reference evidence="11" key="4">
    <citation type="submission" date="2022-01" db="EMBL/GenBank/DDBJ databases">
        <title>Collection of gut derived symbiotic bacterial strains cultured from healthy donors.</title>
        <authorList>
            <person name="Lin H."/>
            <person name="Kohout C."/>
            <person name="Waligurski E."/>
            <person name="Pamer E.G."/>
        </authorList>
    </citation>
    <scope>NUCLEOTIDE SEQUENCE</scope>
    <source>
        <strain evidence="11">DFI.5.49</strain>
    </source>
</reference>
<accession>A0A174GHN0</accession>
<evidence type="ECO:0000313" key="12">
    <source>
        <dbReference type="EMBL" id="NSE16174.1"/>
    </source>
</evidence>
<keyword evidence="6 8" id="KW-1133">Transmembrane helix</keyword>
<dbReference type="GeneID" id="79855387"/>
<evidence type="ECO:0000313" key="15">
    <source>
        <dbReference type="Proteomes" id="UP000768180"/>
    </source>
</evidence>
<dbReference type="EMBL" id="CZAL01000005">
    <property type="protein sequence ID" value="CUP08701.1"/>
    <property type="molecule type" value="Genomic_DNA"/>
</dbReference>
<dbReference type="PIRSF" id="PIRSF037497">
    <property type="entry name" value="MreD_Clostridium/Treponema_prd"/>
    <property type="match status" value="1"/>
</dbReference>
<evidence type="ECO:0000256" key="7">
    <source>
        <dbReference type="ARBA" id="ARBA00023136"/>
    </source>
</evidence>
<dbReference type="EMBL" id="JAKNFS010000010">
    <property type="protein sequence ID" value="MCG4765518.1"/>
    <property type="molecule type" value="Genomic_DNA"/>
</dbReference>
<feature type="transmembrane region" description="Helical" evidence="8">
    <location>
        <begin position="127"/>
        <end position="150"/>
    </location>
</feature>
<reference evidence="12 15" key="2">
    <citation type="journal article" date="2020" name="Cell Host Microbe">
        <title>Functional and Genomic Variation between Human-Derived Isolates of Lachnospiraceae Reveals Inter- and Intra-Species Diversity.</title>
        <authorList>
            <person name="Sorbara M.T."/>
            <person name="Littmann E.R."/>
            <person name="Fontana E."/>
            <person name="Moody T.U."/>
            <person name="Kohout C.E."/>
            <person name="Gjonbalaj M."/>
            <person name="Eaton V."/>
            <person name="Seok R."/>
            <person name="Leiner I.M."/>
            <person name="Pamer E.G."/>
        </authorList>
    </citation>
    <scope>NUCLEOTIDE SEQUENCE [LARGE SCALE GENOMIC DNA]</scope>
    <source>
        <strain evidence="12 15">MSK.14.54</strain>
    </source>
</reference>
<dbReference type="InterPro" id="IPR017225">
    <property type="entry name" value="Cell_shape_determin_MreD_prd"/>
</dbReference>
<dbReference type="EMBL" id="JAAITQ010000010">
    <property type="protein sequence ID" value="NSE16174.1"/>
    <property type="molecule type" value="Genomic_DNA"/>
</dbReference>
<name>A0A174GHN0_9FIRM</name>
<feature type="transmembrane region" description="Helical" evidence="8">
    <location>
        <begin position="52"/>
        <end position="79"/>
    </location>
</feature>
<dbReference type="Proteomes" id="UP000095709">
    <property type="component" value="Unassembled WGS sequence"/>
</dbReference>
<dbReference type="Proteomes" id="UP001199915">
    <property type="component" value="Unassembled WGS sequence"/>
</dbReference>
<evidence type="ECO:0000256" key="2">
    <source>
        <dbReference type="ARBA" id="ARBA00007776"/>
    </source>
</evidence>
<comment type="subcellular location">
    <subcellularLocation>
        <location evidence="1">Cell membrane</location>
        <topology evidence="1">Multi-pass membrane protein</topology>
    </subcellularLocation>
</comment>
<dbReference type="STRING" id="1150298.ERS852406_02365"/>
<sequence>MRRKITLAFLILAAFLLQTTVFQYFQIASVTPNLLLILTSAFGLMRGKKEGLMVGFFSGLMIDLFYGSLFGFYALLYMYIGYLNGFFCKVFYDDDIKVHIVLVAASDLVYSLLMYVLQFLLRVRLHFFDYLAHIILPEMVYTVVLSILLYRLLFIINRKLTENEMEGQQSPWLRR</sequence>
<keyword evidence="3" id="KW-1003">Cell membrane</keyword>
<reference evidence="12" key="3">
    <citation type="submission" date="2020-02" db="EMBL/GenBank/DDBJ databases">
        <authorList>
            <person name="Littmann E."/>
            <person name="Sorbara M."/>
        </authorList>
    </citation>
    <scope>NUCLEOTIDE SEQUENCE</scope>
    <source>
        <strain evidence="12">MSK.14.54</strain>
    </source>
</reference>
<comment type="similarity">
    <text evidence="2">Belongs to the MreD family.</text>
</comment>
<dbReference type="EMBL" id="CYYV01000011">
    <property type="protein sequence ID" value="CUO60460.1"/>
    <property type="molecule type" value="Genomic_DNA"/>
</dbReference>
<dbReference type="Proteomes" id="UP000095706">
    <property type="component" value="Unassembled WGS sequence"/>
</dbReference>
<dbReference type="RefSeq" id="WP_022462850.1">
    <property type="nucleotide sequence ID" value="NZ_CABJFB010000006.1"/>
</dbReference>